<proteinExistence type="predicted"/>
<organism evidence="2 3">
    <name type="scientific">Pontibacter actiniarum</name>
    <dbReference type="NCBI Taxonomy" id="323450"/>
    <lineage>
        <taxon>Bacteria</taxon>
        <taxon>Pseudomonadati</taxon>
        <taxon>Bacteroidota</taxon>
        <taxon>Cytophagia</taxon>
        <taxon>Cytophagales</taxon>
        <taxon>Hymenobacteraceae</taxon>
        <taxon>Pontibacter</taxon>
    </lineage>
</organism>
<dbReference type="OrthoDB" id="270162at2"/>
<dbReference type="EMBL" id="CP021235">
    <property type="protein sequence ID" value="ARS35772.1"/>
    <property type="molecule type" value="Genomic_DNA"/>
</dbReference>
<dbReference type="AlphaFoldDB" id="A0A1X9YSD1"/>
<keyword evidence="3" id="KW-1185">Reference proteome</keyword>
<reference evidence="3" key="1">
    <citation type="submission" date="2017-05" db="EMBL/GenBank/DDBJ databases">
        <authorList>
            <person name="Ray J."/>
            <person name="Price M."/>
            <person name="Deutschbauer A."/>
        </authorList>
    </citation>
    <scope>NUCLEOTIDE SEQUENCE [LARGE SCALE GENOMIC DNA]</scope>
    <source>
        <strain evidence="3">DSM 19842</strain>
    </source>
</reference>
<dbReference type="PANTHER" id="PTHR37314:SF4">
    <property type="entry name" value="UPF0700 TRANSMEMBRANE PROTEIN YOAK"/>
    <property type="match status" value="1"/>
</dbReference>
<sequence length="243" mass="26996">MFRHQGKRRTYRHNLRLAGLLSFIAGMVNISGVLSVNTLTTNVTGHFAFFAEQVERKQYSLALTFLLYITAFFLGSFLSSLVTELSLRKGYKRTHVGPVFCEIVILLLMGMEGDRMLQSGVSATTVALLLLFAMGLQNALVTRVSKSVVRTTHLTGLFTDLGIELSQLLFCKRGGQWMKLVRSVNLKFAIIFSFFGGGIVGGYVYSVLNLGTLLVACGLLALALAYDTLKLSYYRLFRAQHRT</sequence>
<accession>A0A1X9YSD1</accession>
<feature type="transmembrane region" description="Helical" evidence="1">
    <location>
        <begin position="59"/>
        <end position="82"/>
    </location>
</feature>
<dbReference type="Pfam" id="PF06912">
    <property type="entry name" value="DUF1275"/>
    <property type="match status" value="1"/>
</dbReference>
<dbReference type="KEGG" id="pact:CA264_10145"/>
<feature type="transmembrane region" description="Helical" evidence="1">
    <location>
        <begin position="117"/>
        <end position="136"/>
    </location>
</feature>
<dbReference type="InterPro" id="IPR010699">
    <property type="entry name" value="DUF1275"/>
</dbReference>
<keyword evidence="1" id="KW-1133">Transmembrane helix</keyword>
<dbReference type="PANTHER" id="PTHR37314">
    <property type="entry name" value="SLR0142 PROTEIN"/>
    <property type="match status" value="1"/>
</dbReference>
<dbReference type="Proteomes" id="UP000266292">
    <property type="component" value="Chromosome"/>
</dbReference>
<feature type="transmembrane region" description="Helical" evidence="1">
    <location>
        <begin position="211"/>
        <end position="229"/>
    </location>
</feature>
<feature type="transmembrane region" description="Helical" evidence="1">
    <location>
        <begin position="186"/>
        <end position="205"/>
    </location>
</feature>
<evidence type="ECO:0000256" key="1">
    <source>
        <dbReference type="SAM" id="Phobius"/>
    </source>
</evidence>
<name>A0A1X9YSD1_9BACT</name>
<evidence type="ECO:0000313" key="3">
    <source>
        <dbReference type="Proteomes" id="UP000266292"/>
    </source>
</evidence>
<evidence type="ECO:0000313" key="2">
    <source>
        <dbReference type="EMBL" id="ARS35772.1"/>
    </source>
</evidence>
<gene>
    <name evidence="2" type="ORF">CA264_10145</name>
</gene>
<keyword evidence="1" id="KW-0472">Membrane</keyword>
<dbReference type="RefSeq" id="WP_025606858.1">
    <property type="nucleotide sequence ID" value="NZ_CP021235.1"/>
</dbReference>
<keyword evidence="1" id="KW-0812">Transmembrane</keyword>
<feature type="transmembrane region" description="Helical" evidence="1">
    <location>
        <begin position="94"/>
        <end position="111"/>
    </location>
</feature>
<protein>
    <submittedName>
        <fullName evidence="2">DUF1275 family protein</fullName>
    </submittedName>
</protein>